<proteinExistence type="predicted"/>
<organism evidence="1 2">
    <name type="scientific">Sandaracinobacteroides saxicola</name>
    <dbReference type="NCBI Taxonomy" id="2759707"/>
    <lineage>
        <taxon>Bacteria</taxon>
        <taxon>Pseudomonadati</taxon>
        <taxon>Pseudomonadota</taxon>
        <taxon>Alphaproteobacteria</taxon>
        <taxon>Sphingomonadales</taxon>
        <taxon>Sphingosinicellaceae</taxon>
        <taxon>Sandaracinobacteroides</taxon>
    </lineage>
</organism>
<evidence type="ECO:0000313" key="2">
    <source>
        <dbReference type="Proteomes" id="UP000515292"/>
    </source>
</evidence>
<sequence>MASAHLAALSTRHASIEAQIHTESHRPHPDESLLARLKREKLRLKDQMQHAG</sequence>
<dbReference type="Pfam" id="PF04325">
    <property type="entry name" value="DUF465"/>
    <property type="match status" value="1"/>
</dbReference>
<reference evidence="1 2" key="1">
    <citation type="submission" date="2020-07" db="EMBL/GenBank/DDBJ databases">
        <title>Complete genome sequence for Sandaracinobacter sp. M6.</title>
        <authorList>
            <person name="Tang Y."/>
            <person name="Liu Q."/>
            <person name="Guo Z."/>
            <person name="Lei P."/>
            <person name="Huang B."/>
        </authorList>
    </citation>
    <scope>NUCLEOTIDE SEQUENCE [LARGE SCALE GENOMIC DNA]</scope>
    <source>
        <strain evidence="1 2">M6</strain>
    </source>
</reference>
<dbReference type="EMBL" id="CP059851">
    <property type="protein sequence ID" value="QMW21737.1"/>
    <property type="molecule type" value="Genomic_DNA"/>
</dbReference>
<keyword evidence="2" id="KW-1185">Reference proteome</keyword>
<evidence type="ECO:0000313" key="1">
    <source>
        <dbReference type="EMBL" id="QMW21737.1"/>
    </source>
</evidence>
<dbReference type="AlphaFoldDB" id="A0A7G5IEE5"/>
<name>A0A7G5IEE5_9SPHN</name>
<dbReference type="Proteomes" id="UP000515292">
    <property type="component" value="Chromosome"/>
</dbReference>
<dbReference type="RefSeq" id="WP_182294583.1">
    <property type="nucleotide sequence ID" value="NZ_CP059851.1"/>
</dbReference>
<protein>
    <submittedName>
        <fullName evidence="1">YdcH family protein</fullName>
    </submittedName>
</protein>
<dbReference type="KEGG" id="sand:H3309_09995"/>
<accession>A0A7G5IEE5</accession>
<dbReference type="Gene3D" id="6.10.280.50">
    <property type="match status" value="1"/>
</dbReference>
<gene>
    <name evidence="1" type="ORF">H3309_09995</name>
</gene>
<dbReference type="InterPro" id="IPR038444">
    <property type="entry name" value="DUF465_sf"/>
</dbReference>
<dbReference type="InterPro" id="IPR007420">
    <property type="entry name" value="DUF465"/>
</dbReference>